<dbReference type="InterPro" id="IPR002686">
    <property type="entry name" value="Transposase_17"/>
</dbReference>
<gene>
    <name evidence="2" type="ORF">CLTEP_28000</name>
</gene>
<evidence type="ECO:0000313" key="3">
    <source>
        <dbReference type="Proteomes" id="UP000075531"/>
    </source>
</evidence>
<dbReference type="SMART" id="SM01321">
    <property type="entry name" value="Y1_Tnp"/>
    <property type="match status" value="1"/>
</dbReference>
<dbReference type="PANTHER" id="PTHR34322:SF2">
    <property type="entry name" value="TRANSPOSASE IS200-LIKE DOMAIN-CONTAINING PROTEIN"/>
    <property type="match status" value="1"/>
</dbReference>
<comment type="caution">
    <text evidence="2">The sequence shown here is derived from an EMBL/GenBank/DDBJ whole genome shotgun (WGS) entry which is preliminary data.</text>
</comment>
<dbReference type="SUPFAM" id="SSF48295">
    <property type="entry name" value="TrpR-like"/>
    <property type="match status" value="1"/>
</dbReference>
<evidence type="ECO:0000313" key="2">
    <source>
        <dbReference type="EMBL" id="KYH25966.1"/>
    </source>
</evidence>
<dbReference type="AlphaFoldDB" id="A0A151AE55"/>
<keyword evidence="3" id="KW-1185">Reference proteome</keyword>
<proteinExistence type="predicted"/>
<dbReference type="GO" id="GO:0043565">
    <property type="term" value="F:sequence-specific DNA binding"/>
    <property type="evidence" value="ECO:0007669"/>
    <property type="project" value="InterPro"/>
</dbReference>
<feature type="domain" description="Transposase IS200-like" evidence="1">
    <location>
        <begin position="1"/>
        <end position="67"/>
    </location>
</feature>
<dbReference type="PATRIC" id="fig|1121338.3.peg.2955"/>
<dbReference type="PANTHER" id="PTHR34322">
    <property type="entry name" value="TRANSPOSASE, Y1_TNP DOMAIN-CONTAINING"/>
    <property type="match status" value="1"/>
</dbReference>
<dbReference type="Pfam" id="PF01797">
    <property type="entry name" value="Y1_Tnp"/>
    <property type="match status" value="1"/>
</dbReference>
<evidence type="ECO:0000259" key="1">
    <source>
        <dbReference type="SMART" id="SM01321"/>
    </source>
</evidence>
<name>A0A151AE55_9CLOT</name>
<accession>A0A151AE55</accession>
<protein>
    <submittedName>
        <fullName evidence="2">Transposase IS200 like protein</fullName>
    </submittedName>
</protein>
<dbReference type="GO" id="GO:0004803">
    <property type="term" value="F:transposase activity"/>
    <property type="evidence" value="ECO:0007669"/>
    <property type="project" value="InterPro"/>
</dbReference>
<dbReference type="EMBL" id="LTBA01000122">
    <property type="protein sequence ID" value="KYH25966.1"/>
    <property type="molecule type" value="Genomic_DNA"/>
</dbReference>
<dbReference type="GO" id="GO:0006313">
    <property type="term" value="P:DNA transposition"/>
    <property type="evidence" value="ECO:0007669"/>
    <property type="project" value="InterPro"/>
</dbReference>
<dbReference type="Proteomes" id="UP000075531">
    <property type="component" value="Unassembled WGS sequence"/>
</dbReference>
<reference evidence="2 3" key="1">
    <citation type="submission" date="2016-02" db="EMBL/GenBank/DDBJ databases">
        <title>Genome sequence of Clostridium tepidiprofundi DSM 19306.</title>
        <authorList>
            <person name="Poehlein A."/>
            <person name="Daniel R."/>
        </authorList>
    </citation>
    <scope>NUCLEOTIDE SEQUENCE [LARGE SCALE GENOMIC DNA]</scope>
    <source>
        <strain evidence="2 3">DSM 19306</strain>
    </source>
</reference>
<dbReference type="InterPro" id="IPR010921">
    <property type="entry name" value="Trp_repressor/repl_initiator"/>
</dbReference>
<dbReference type="Gene3D" id="3.30.70.1290">
    <property type="entry name" value="Transposase IS200-like"/>
    <property type="match status" value="1"/>
</dbReference>
<organism evidence="2 3">
    <name type="scientific">Clostridium tepidiprofundi DSM 19306</name>
    <dbReference type="NCBI Taxonomy" id="1121338"/>
    <lineage>
        <taxon>Bacteria</taxon>
        <taxon>Bacillati</taxon>
        <taxon>Bacillota</taxon>
        <taxon>Clostridia</taxon>
        <taxon>Eubacteriales</taxon>
        <taxon>Clostridiaceae</taxon>
        <taxon>Clostridium</taxon>
    </lineage>
</organism>
<dbReference type="SUPFAM" id="SSF143422">
    <property type="entry name" value="Transposase IS200-like"/>
    <property type="match status" value="1"/>
</dbReference>
<dbReference type="InterPro" id="IPR036515">
    <property type="entry name" value="Transposase_17_sf"/>
</dbReference>
<sequence length="248" mass="29119">MTTHVHLLIDSNGADISQFMHSINQSYAQYYNKKHNRRGHVFQDRFKSKIVDTHSYLLRVSAYIHRNPKDMKGYKGHLEDYKYSSLGVYLGLMKDSFGILDEDYVMQMFDKDVKKARKAYLILVYNCDNKILKENTEFKDEKTEYKSERQIVKRNFDHEEILDFVSEYTNIPKWQIFLKGNRNSTHLKALYILMLKCLCNLKDKDICKIIGNITQSRVSALCAIGIELVLTDDKYKNIIDDFIALKAS</sequence>